<sequence length="92" mass="9937">MTSGAILMASGRVPKIDRILVGMVLNLFLNINRRLSATGELVFHPVLADRLFAVISGADKITEQTDRVLPLPAGFYAASICEGASRCQRCAF</sequence>
<accession>A0A5Q4ZIH4</accession>
<evidence type="ECO:0000313" key="2">
    <source>
        <dbReference type="Proteomes" id="UP000325811"/>
    </source>
</evidence>
<keyword evidence="1" id="KW-0614">Plasmid</keyword>
<evidence type="ECO:0000313" key="1">
    <source>
        <dbReference type="EMBL" id="VVD31176.1"/>
    </source>
</evidence>
<dbReference type="AlphaFoldDB" id="A0A5Q4ZIH4"/>
<dbReference type="EMBL" id="LR699556">
    <property type="protein sequence ID" value="VVD31176.1"/>
    <property type="molecule type" value="Genomic_DNA"/>
</dbReference>
<reference evidence="1 2" key="1">
    <citation type="submission" date="2019-08" db="EMBL/GenBank/DDBJ databases">
        <authorList>
            <person name="Herpell B J."/>
        </authorList>
    </citation>
    <scope>NUCLEOTIDE SEQUENCE [LARGE SCALE GENOMIC DNA]</scope>
    <source>
        <strain evidence="2">Msb3</strain>
        <plasmid evidence="1 2">pII</plasmid>
    </source>
</reference>
<organism evidence="1 2">
    <name type="scientific">Paraburkholderia dioscoreae</name>
    <dbReference type="NCBI Taxonomy" id="2604047"/>
    <lineage>
        <taxon>Bacteria</taxon>
        <taxon>Pseudomonadati</taxon>
        <taxon>Pseudomonadota</taxon>
        <taxon>Betaproteobacteria</taxon>
        <taxon>Burkholderiales</taxon>
        <taxon>Burkholderiaceae</taxon>
        <taxon>Paraburkholderia</taxon>
    </lineage>
</organism>
<proteinExistence type="predicted"/>
<dbReference type="Proteomes" id="UP000325811">
    <property type="component" value="Plasmid pII"/>
</dbReference>
<gene>
    <name evidence="1" type="ORF">PDMSB3_0052</name>
</gene>
<protein>
    <submittedName>
        <fullName evidence="1">Uncharacterized protein</fullName>
    </submittedName>
</protein>
<dbReference type="KEGG" id="pdio:PDMSB3_0052.3"/>
<geneLocation type="plasmid" evidence="1 2">
    <name>pII</name>
</geneLocation>
<name>A0A5Q4ZIH4_9BURK</name>
<keyword evidence="2" id="KW-1185">Reference proteome</keyword>